<dbReference type="Gene3D" id="3.50.50.60">
    <property type="entry name" value="FAD/NAD(P)-binding domain"/>
    <property type="match status" value="1"/>
</dbReference>
<dbReference type="SUPFAM" id="SSF54373">
    <property type="entry name" value="FAD-linked reductases, C-terminal domain"/>
    <property type="match status" value="1"/>
</dbReference>
<protein>
    <submittedName>
        <fullName evidence="5">4-hydroxybenzoate 3-monooxygenase</fullName>
    </submittedName>
</protein>
<feature type="region of interest" description="Disordered" evidence="3">
    <location>
        <begin position="394"/>
        <end position="428"/>
    </location>
</feature>
<evidence type="ECO:0000313" key="5">
    <source>
        <dbReference type="EMBL" id="GAA2097519.1"/>
    </source>
</evidence>
<dbReference type="PANTHER" id="PTHR43004:SF3">
    <property type="entry name" value="P-HYDROXYBENZOATE HYDROXYLASE"/>
    <property type="match status" value="1"/>
</dbReference>
<sequence length="428" mass="46457">MSAVVARRRVRVAVVGAGPAGLVLANVLLSAGVPVEVVERQPREALERHARAGLVEHRVAAYLRAHGLAHGLLADGVRHGWCDFLCEGERVRIDYAARTGGTAHWVYPQHLLVADLVRAFEERGGTIHFGRPARDVEEPEPGRPRVRCDGLLVEADAVAGCDGHRGVTRRAVPRRVRGDLSVRYASDWLTALAEVDRPPEGVTYGLHHRGFAGMMPRTARLARCYLQIPAGGSAAEWPASRVREELRRRLDAARHGLPRVGRIEETGVLRMGSTISRELRHGHVFLAGDAAHRLVPAAAKGMNTAVADAAHLAEALTLFCRTGERAALDSYSARRTAQIWRTQEFADRLMDLLTVDQSATVRARRFALRLKRERLRRLAEPGDAAADFAVQYAGQGPLTPPLTPPLPAARTAEETGAATGAAVVGSRP</sequence>
<keyword evidence="1" id="KW-0285">Flavoprotein</keyword>
<keyword evidence="6" id="KW-1185">Reference proteome</keyword>
<dbReference type="Gene3D" id="3.30.9.10">
    <property type="entry name" value="D-Amino Acid Oxidase, subunit A, domain 2"/>
    <property type="match status" value="1"/>
</dbReference>
<dbReference type="EMBL" id="BAAAPE010000016">
    <property type="protein sequence ID" value="GAA2097519.1"/>
    <property type="molecule type" value="Genomic_DNA"/>
</dbReference>
<dbReference type="PANTHER" id="PTHR43004">
    <property type="entry name" value="TRK SYSTEM POTASSIUM UPTAKE PROTEIN"/>
    <property type="match status" value="1"/>
</dbReference>
<feature type="compositionally biased region" description="Low complexity" evidence="3">
    <location>
        <begin position="408"/>
        <end position="428"/>
    </location>
</feature>
<name>A0ABN2WRB6_9ACTN</name>
<accession>A0ABN2WRB6</accession>
<dbReference type="InterPro" id="IPR002938">
    <property type="entry name" value="FAD-bd"/>
</dbReference>
<reference evidence="5 6" key="1">
    <citation type="journal article" date="2019" name="Int. J. Syst. Evol. Microbiol.">
        <title>The Global Catalogue of Microorganisms (GCM) 10K type strain sequencing project: providing services to taxonomists for standard genome sequencing and annotation.</title>
        <authorList>
            <consortium name="The Broad Institute Genomics Platform"/>
            <consortium name="The Broad Institute Genome Sequencing Center for Infectious Disease"/>
            <person name="Wu L."/>
            <person name="Ma J."/>
        </authorList>
    </citation>
    <scope>NUCLEOTIDE SEQUENCE [LARGE SCALE GENOMIC DNA]</scope>
    <source>
        <strain evidence="5 6">JCM 15478</strain>
    </source>
</reference>
<dbReference type="RefSeq" id="WP_344533761.1">
    <property type="nucleotide sequence ID" value="NZ_BAAAPE010000016.1"/>
</dbReference>
<evidence type="ECO:0000256" key="1">
    <source>
        <dbReference type="ARBA" id="ARBA00022630"/>
    </source>
</evidence>
<organism evidence="5 6">
    <name type="scientific">Streptomyces albiaxialis</name>
    <dbReference type="NCBI Taxonomy" id="329523"/>
    <lineage>
        <taxon>Bacteria</taxon>
        <taxon>Bacillati</taxon>
        <taxon>Actinomycetota</taxon>
        <taxon>Actinomycetes</taxon>
        <taxon>Kitasatosporales</taxon>
        <taxon>Streptomycetaceae</taxon>
        <taxon>Streptomyces</taxon>
    </lineage>
</organism>
<dbReference type="Pfam" id="PF01494">
    <property type="entry name" value="FAD_binding_3"/>
    <property type="match status" value="1"/>
</dbReference>
<gene>
    <name evidence="5" type="ORF">GCM10009801_67960</name>
</gene>
<evidence type="ECO:0000256" key="2">
    <source>
        <dbReference type="ARBA" id="ARBA00022827"/>
    </source>
</evidence>
<feature type="domain" description="FAD-binding" evidence="4">
    <location>
        <begin position="10"/>
        <end position="345"/>
    </location>
</feature>
<evidence type="ECO:0000256" key="3">
    <source>
        <dbReference type="SAM" id="MobiDB-lite"/>
    </source>
</evidence>
<dbReference type="PRINTS" id="PR00420">
    <property type="entry name" value="RNGMNOXGNASE"/>
</dbReference>
<comment type="caution">
    <text evidence="5">The sequence shown here is derived from an EMBL/GenBank/DDBJ whole genome shotgun (WGS) entry which is preliminary data.</text>
</comment>
<dbReference type="SUPFAM" id="SSF51905">
    <property type="entry name" value="FAD/NAD(P)-binding domain"/>
    <property type="match status" value="1"/>
</dbReference>
<dbReference type="Proteomes" id="UP001500016">
    <property type="component" value="Unassembled WGS sequence"/>
</dbReference>
<dbReference type="InterPro" id="IPR050641">
    <property type="entry name" value="RIFMO-like"/>
</dbReference>
<evidence type="ECO:0000313" key="6">
    <source>
        <dbReference type="Proteomes" id="UP001500016"/>
    </source>
</evidence>
<dbReference type="InterPro" id="IPR036188">
    <property type="entry name" value="FAD/NAD-bd_sf"/>
</dbReference>
<evidence type="ECO:0000259" key="4">
    <source>
        <dbReference type="Pfam" id="PF01494"/>
    </source>
</evidence>
<keyword evidence="2" id="KW-0274">FAD</keyword>
<feature type="compositionally biased region" description="Pro residues" evidence="3">
    <location>
        <begin position="398"/>
        <end position="407"/>
    </location>
</feature>
<proteinExistence type="predicted"/>